<keyword evidence="3" id="KW-1185">Reference proteome</keyword>
<organism evidence="2 3">
    <name type="scientific">Pontibacillus yanchengensis Y32</name>
    <dbReference type="NCBI Taxonomy" id="1385514"/>
    <lineage>
        <taxon>Bacteria</taxon>
        <taxon>Bacillati</taxon>
        <taxon>Bacillota</taxon>
        <taxon>Bacilli</taxon>
        <taxon>Bacillales</taxon>
        <taxon>Bacillaceae</taxon>
        <taxon>Pontibacillus</taxon>
    </lineage>
</organism>
<proteinExistence type="predicted"/>
<sequence>MRKGIDFLLSDGHDWIVNKTQLTALGITDAHLHFVFAFMIVLLLYILVKPIMYWVILLKWDRFVSYLVAGILTLCIVEWFELYQGITEIGDMEFKDVAASALALIIFGSGLTLVHIVERLLKSWRQARSQNTKSV</sequence>
<comment type="caution">
    <text evidence="2">The sequence shown here is derived from an EMBL/GenBank/DDBJ whole genome shotgun (WGS) entry which is preliminary data.</text>
</comment>
<dbReference type="EMBL" id="AVBF01000063">
    <property type="protein sequence ID" value="KGP71454.1"/>
    <property type="molecule type" value="Genomic_DNA"/>
</dbReference>
<dbReference type="AlphaFoldDB" id="A0A0A2T7G5"/>
<keyword evidence="1" id="KW-0472">Membrane</keyword>
<keyword evidence="1" id="KW-0812">Transmembrane</keyword>
<accession>A0A0A2T7G5</accession>
<evidence type="ECO:0000256" key="1">
    <source>
        <dbReference type="SAM" id="Phobius"/>
    </source>
</evidence>
<dbReference type="eggNOG" id="ENOG502ZJFS">
    <property type="taxonomic scope" value="Bacteria"/>
</dbReference>
<dbReference type="RefSeq" id="WP_036822921.1">
    <property type="nucleotide sequence ID" value="NZ_AVBF01000063.1"/>
</dbReference>
<feature type="transmembrane region" description="Helical" evidence="1">
    <location>
        <begin position="63"/>
        <end position="80"/>
    </location>
</feature>
<name>A0A0A2T7G5_9BACI</name>
<evidence type="ECO:0000313" key="2">
    <source>
        <dbReference type="EMBL" id="KGP71454.1"/>
    </source>
</evidence>
<evidence type="ECO:0000313" key="3">
    <source>
        <dbReference type="Proteomes" id="UP000030147"/>
    </source>
</evidence>
<gene>
    <name evidence="2" type="ORF">N782_19310</name>
</gene>
<dbReference type="Proteomes" id="UP000030147">
    <property type="component" value="Unassembled WGS sequence"/>
</dbReference>
<protein>
    <submittedName>
        <fullName evidence="2">Uncharacterized protein</fullName>
    </submittedName>
</protein>
<keyword evidence="1" id="KW-1133">Transmembrane helix</keyword>
<reference evidence="2 3" key="1">
    <citation type="journal article" date="2015" name="Stand. Genomic Sci.">
        <title>High quality draft genome sequence of the moderately halophilic bacterium Pontibacillus yanchengensis Y32(T) and comparison among Pontibacillus genomes.</title>
        <authorList>
            <person name="Huang J."/>
            <person name="Qiao Z.X."/>
            <person name="Tang J.W."/>
            <person name="Wang G."/>
        </authorList>
    </citation>
    <scope>NUCLEOTIDE SEQUENCE [LARGE SCALE GENOMIC DNA]</scope>
    <source>
        <strain evidence="2 3">Y32</strain>
    </source>
</reference>
<feature type="transmembrane region" description="Helical" evidence="1">
    <location>
        <begin position="100"/>
        <end position="121"/>
    </location>
</feature>
<dbReference type="OrthoDB" id="2691801at2"/>
<feature type="transmembrane region" description="Helical" evidence="1">
    <location>
        <begin position="34"/>
        <end position="56"/>
    </location>
</feature>